<dbReference type="PANTHER" id="PTHR16038:SF4">
    <property type="entry name" value="WD REPEAT-CONTAINING PROTEIN 74"/>
    <property type="match status" value="1"/>
</dbReference>
<feature type="compositionally biased region" description="Low complexity" evidence="2">
    <location>
        <begin position="128"/>
        <end position="142"/>
    </location>
</feature>
<dbReference type="SMART" id="SM00320">
    <property type="entry name" value="WD40"/>
    <property type="match status" value="2"/>
</dbReference>
<evidence type="ECO:0000313" key="3">
    <source>
        <dbReference type="EMBL" id="KAF2077830.1"/>
    </source>
</evidence>
<evidence type="ECO:0000313" key="4">
    <source>
        <dbReference type="Proteomes" id="UP000695562"/>
    </source>
</evidence>
<keyword evidence="4" id="KW-1185">Reference proteome</keyword>
<dbReference type="AlphaFoldDB" id="A0A8J4Q331"/>
<evidence type="ECO:0000256" key="1">
    <source>
        <dbReference type="PROSITE-ProRule" id="PRU00221"/>
    </source>
</evidence>
<dbReference type="OrthoDB" id="18388at2759"/>
<dbReference type="GO" id="GO:0005730">
    <property type="term" value="C:nucleolus"/>
    <property type="evidence" value="ECO:0007669"/>
    <property type="project" value="InterPro"/>
</dbReference>
<proteinExistence type="predicted"/>
<feature type="compositionally biased region" description="Acidic residues" evidence="2">
    <location>
        <begin position="393"/>
        <end position="436"/>
    </location>
</feature>
<dbReference type="PROSITE" id="PS50082">
    <property type="entry name" value="WD_REPEATS_2"/>
    <property type="match status" value="1"/>
</dbReference>
<dbReference type="GO" id="GO:0030687">
    <property type="term" value="C:preribosome, large subunit precursor"/>
    <property type="evidence" value="ECO:0007669"/>
    <property type="project" value="TreeGrafter"/>
</dbReference>
<dbReference type="SUPFAM" id="SSF50998">
    <property type="entry name" value="Quinoprotein alcohol dehydrogenase-like"/>
    <property type="match status" value="1"/>
</dbReference>
<dbReference type="Gene3D" id="2.130.10.10">
    <property type="entry name" value="YVTN repeat-like/Quinoprotein amine dehydrogenase"/>
    <property type="match status" value="1"/>
</dbReference>
<accession>A0A8J4Q331</accession>
<evidence type="ECO:0008006" key="5">
    <source>
        <dbReference type="Google" id="ProtNLM"/>
    </source>
</evidence>
<dbReference type="InterPro" id="IPR015943">
    <property type="entry name" value="WD40/YVTN_repeat-like_dom_sf"/>
</dbReference>
<protein>
    <recommendedName>
        <fullName evidence="5">WD40 repeat-containing protein</fullName>
    </recommendedName>
</protein>
<dbReference type="InterPro" id="IPR001680">
    <property type="entry name" value="WD40_rpt"/>
</dbReference>
<dbReference type="InterPro" id="IPR037379">
    <property type="entry name" value="WDR74/Nsa1"/>
</dbReference>
<feature type="repeat" description="WD" evidence="1">
    <location>
        <begin position="291"/>
        <end position="332"/>
    </location>
</feature>
<feature type="region of interest" description="Disordered" evidence="2">
    <location>
        <begin position="370"/>
        <end position="480"/>
    </location>
</feature>
<gene>
    <name evidence="3" type="ORF">CYY_000875</name>
</gene>
<dbReference type="EMBL" id="AJWJ01000018">
    <property type="protein sequence ID" value="KAF2077830.1"/>
    <property type="molecule type" value="Genomic_DNA"/>
</dbReference>
<dbReference type="PANTHER" id="PTHR16038">
    <property type="entry name" value="NOP SEVEN ASSOCIATED PROTEIN 1"/>
    <property type="match status" value="1"/>
</dbReference>
<feature type="compositionally biased region" description="Basic residues" evidence="2">
    <location>
        <begin position="441"/>
        <end position="462"/>
    </location>
</feature>
<name>A0A8J4Q331_9MYCE</name>
<sequence>MDVLVGCETGVTKVYNLHSKQPVGLFGAIDNSLELNHMKFGWECENKEDFVLQSFNTGLVRYWNAREKNLLSELNYDQSIHAIHPLNNKRLLVALPNGNIDIKAFDQSVNTLDLITPPPPPKKKVAKGKSATTATTEQPTTTGNPNHIQFKVINYNPAIKSNLLSLDVNPLNTKIAWGGKEANAQIWDLETKTKTWIAKYSHDFLNLQEPTLINDIRFIGEDKIIVGNDIKLKAFDLKDKARKPFLNVSFSKHQIQNISYNPQRDYYVVASDTVGNVFSYDLRNGKQLGSYKDSTGGIRDMSIHPTLPLLATVGLDRMLRVYDIDSRKMLHKIYLKQRLSGVLFSKDLPPTQDQEDEELWNTMDQNNIKQENQDSDDEQAGKKVSVKVTSNMDSDDEVDEEDDDSEQEEQDDEFNLGDSSSEEEVDSDDNDSDSDDDNNKKGGKNNKRKQPIQKQSNKKQSKNKLSQAMIKKFSNKKAKK</sequence>
<dbReference type="InterPro" id="IPR011047">
    <property type="entry name" value="Quinoprotein_ADH-like_sf"/>
</dbReference>
<dbReference type="Proteomes" id="UP000695562">
    <property type="component" value="Unassembled WGS sequence"/>
</dbReference>
<dbReference type="GO" id="GO:0042273">
    <property type="term" value="P:ribosomal large subunit biogenesis"/>
    <property type="evidence" value="ECO:0007669"/>
    <property type="project" value="InterPro"/>
</dbReference>
<keyword evidence="1" id="KW-0853">WD repeat</keyword>
<organism evidence="3 4">
    <name type="scientific">Polysphondylium violaceum</name>
    <dbReference type="NCBI Taxonomy" id="133409"/>
    <lineage>
        <taxon>Eukaryota</taxon>
        <taxon>Amoebozoa</taxon>
        <taxon>Evosea</taxon>
        <taxon>Eumycetozoa</taxon>
        <taxon>Dictyostelia</taxon>
        <taxon>Dictyosteliales</taxon>
        <taxon>Dictyosteliaceae</taxon>
        <taxon>Polysphondylium</taxon>
    </lineage>
</organism>
<evidence type="ECO:0000256" key="2">
    <source>
        <dbReference type="SAM" id="MobiDB-lite"/>
    </source>
</evidence>
<reference evidence="3" key="1">
    <citation type="submission" date="2020-01" db="EMBL/GenBank/DDBJ databases">
        <title>Development of genomics and gene disruption for Polysphondylium violaceum indicates a role for the polyketide synthase stlB in stalk morphogenesis.</title>
        <authorList>
            <person name="Narita B."/>
            <person name="Kawabe Y."/>
            <person name="Kin K."/>
            <person name="Saito T."/>
            <person name="Gibbs R."/>
            <person name="Kuspa A."/>
            <person name="Muzny D."/>
            <person name="Queller D."/>
            <person name="Richards S."/>
            <person name="Strassman J."/>
            <person name="Sucgang R."/>
            <person name="Worley K."/>
            <person name="Schaap P."/>
        </authorList>
    </citation>
    <scope>NUCLEOTIDE SEQUENCE</scope>
    <source>
        <strain evidence="3">QSvi11</strain>
    </source>
</reference>
<comment type="caution">
    <text evidence="3">The sequence shown here is derived from an EMBL/GenBank/DDBJ whole genome shotgun (WGS) entry which is preliminary data.</text>
</comment>
<feature type="region of interest" description="Disordered" evidence="2">
    <location>
        <begin position="116"/>
        <end position="145"/>
    </location>
</feature>